<evidence type="ECO:0000313" key="1">
    <source>
        <dbReference type="EMBL" id="KAJ7373608.1"/>
    </source>
</evidence>
<accession>A0A9W9Z1H1</accession>
<sequence length="76" mass="8363">MDMGYNTVGTSMGAGFGRYAFIFKDPVKSNTSYVLDATNPLNITATDTHTRAADLTPADLTPAMKFKPKYYWGFTV</sequence>
<dbReference type="Proteomes" id="UP001163046">
    <property type="component" value="Unassembled WGS sequence"/>
</dbReference>
<name>A0A9W9Z1H1_9CNID</name>
<comment type="caution">
    <text evidence="1">The sequence shown here is derived from an EMBL/GenBank/DDBJ whole genome shotgun (WGS) entry which is preliminary data.</text>
</comment>
<keyword evidence="2" id="KW-1185">Reference proteome</keyword>
<reference evidence="1" key="1">
    <citation type="submission" date="2023-01" db="EMBL/GenBank/DDBJ databases">
        <title>Genome assembly of the deep-sea coral Lophelia pertusa.</title>
        <authorList>
            <person name="Herrera S."/>
            <person name="Cordes E."/>
        </authorList>
    </citation>
    <scope>NUCLEOTIDE SEQUENCE</scope>
    <source>
        <strain evidence="1">USNM1676648</strain>
        <tissue evidence="1">Polyp</tissue>
    </source>
</reference>
<evidence type="ECO:0000313" key="2">
    <source>
        <dbReference type="Proteomes" id="UP001163046"/>
    </source>
</evidence>
<proteinExistence type="predicted"/>
<gene>
    <name evidence="1" type="ORF">OS493_011213</name>
</gene>
<dbReference type="AlphaFoldDB" id="A0A9W9Z1H1"/>
<organism evidence="1 2">
    <name type="scientific">Desmophyllum pertusum</name>
    <dbReference type="NCBI Taxonomy" id="174260"/>
    <lineage>
        <taxon>Eukaryota</taxon>
        <taxon>Metazoa</taxon>
        <taxon>Cnidaria</taxon>
        <taxon>Anthozoa</taxon>
        <taxon>Hexacorallia</taxon>
        <taxon>Scleractinia</taxon>
        <taxon>Caryophylliina</taxon>
        <taxon>Caryophylliidae</taxon>
        <taxon>Desmophyllum</taxon>
    </lineage>
</organism>
<protein>
    <submittedName>
        <fullName evidence="1">Uncharacterized protein</fullName>
    </submittedName>
</protein>
<dbReference type="EMBL" id="MU826830">
    <property type="protein sequence ID" value="KAJ7373608.1"/>
    <property type="molecule type" value="Genomic_DNA"/>
</dbReference>